<protein>
    <submittedName>
        <fullName evidence="1">Uncharacterized protein</fullName>
    </submittedName>
</protein>
<dbReference type="Proteomes" id="UP001439008">
    <property type="component" value="Unassembled WGS sequence"/>
</dbReference>
<accession>A0ABV2ASS1</accession>
<evidence type="ECO:0000313" key="1">
    <source>
        <dbReference type="EMBL" id="MES1922432.1"/>
    </source>
</evidence>
<name>A0ABV2ASS1_9EUKA</name>
<dbReference type="EMBL" id="JBDODL010002787">
    <property type="protein sequence ID" value="MES1922432.1"/>
    <property type="molecule type" value="Genomic_DNA"/>
</dbReference>
<proteinExistence type="predicted"/>
<organism evidence="1 2">
    <name type="scientific">Bonamia ostreae</name>
    <dbReference type="NCBI Taxonomy" id="126728"/>
    <lineage>
        <taxon>Eukaryota</taxon>
        <taxon>Sar</taxon>
        <taxon>Rhizaria</taxon>
        <taxon>Endomyxa</taxon>
        <taxon>Ascetosporea</taxon>
        <taxon>Haplosporida</taxon>
        <taxon>Bonamia</taxon>
    </lineage>
</organism>
<evidence type="ECO:0000313" key="2">
    <source>
        <dbReference type="Proteomes" id="UP001439008"/>
    </source>
</evidence>
<comment type="caution">
    <text evidence="1">The sequence shown here is derived from an EMBL/GenBank/DDBJ whole genome shotgun (WGS) entry which is preliminary data.</text>
</comment>
<sequence>MFFPGALLSYFGRVGTSEMNAACIVAFLNLRKYSGTVIRFVKMMFGNCYDSRDLEKFVSMMLMADAEFKEVEKNIKKTIKTSSKYYQRLLLSLLEQ</sequence>
<reference evidence="1 2" key="1">
    <citation type="journal article" date="2024" name="BMC Biol.">
        <title>Comparative genomics of Ascetosporea gives new insight into the evolutionary basis for animal parasitism in Rhizaria.</title>
        <authorList>
            <person name="Hiltunen Thoren M."/>
            <person name="Onut-Brannstrom I."/>
            <person name="Alfjorden A."/>
            <person name="Peckova H."/>
            <person name="Swords F."/>
            <person name="Hooper C."/>
            <person name="Holzer A.S."/>
            <person name="Bass D."/>
            <person name="Burki F."/>
        </authorList>
    </citation>
    <scope>NUCLEOTIDE SEQUENCE [LARGE SCALE GENOMIC DNA]</scope>
    <source>
        <strain evidence="1">20-A016</strain>
    </source>
</reference>
<keyword evidence="2" id="KW-1185">Reference proteome</keyword>
<gene>
    <name evidence="1" type="ORF">MHBO_003945</name>
</gene>